<dbReference type="Proteomes" id="UP001228690">
    <property type="component" value="Chromosome"/>
</dbReference>
<evidence type="ECO:0000256" key="1">
    <source>
        <dbReference type="SAM" id="MobiDB-lite"/>
    </source>
</evidence>
<feature type="region of interest" description="Disordered" evidence="1">
    <location>
        <begin position="365"/>
        <end position="389"/>
    </location>
</feature>
<organism evidence="3 4">
    <name type="scientific">Candidatus Haliotispira prima</name>
    <dbReference type="NCBI Taxonomy" id="3034016"/>
    <lineage>
        <taxon>Bacteria</taxon>
        <taxon>Pseudomonadati</taxon>
        <taxon>Spirochaetota</taxon>
        <taxon>Spirochaetia</taxon>
        <taxon>Spirochaetales</taxon>
        <taxon>Spirochaetaceae</taxon>
        <taxon>Candidatus Haliotispira</taxon>
    </lineage>
</organism>
<sequence>MIFPIGTKNSFGRLPAMGKWVLGAICFVSLAGLLMSAGRSPRTNRPPVQNLPQSCIENLEMLAPQNGTQDYYSWENTREFSGVELQAIQSLYLLAENVDVQTENGQDKHQPSESEFEQAPLENGNFRTILPIRNVDGWNLFVLAERFAPDSNFIRSFVLLIEGSNGWQSRYLFPAQVGEAGQDHYEGGYDFAMYGSDLNYDGREELVFISHTGMSPGYGNSEILQVSQLSDRIRLELKNLGVPRLHSHRAEFQDGFLVRVQLKEENSPTLISRIPLAKQQEMYFDPNGKWFGGTIRPWLSEEPTHVQPVEWNCNNSTYELLYTLQPLKGLANADTIGYFGSFWMLQSNDGRVGMGRNGRRAETIVSVPQSQSQSQNQGKESRDSSSVPSSGWTLIENNFYPFPGNRVLEYESLLP</sequence>
<keyword evidence="2" id="KW-0472">Membrane</keyword>
<proteinExistence type="predicted"/>
<reference evidence="3 4" key="1">
    <citation type="submission" date="2023-04" db="EMBL/GenBank/DDBJ databases">
        <title>Spirochaete genome identified in red abalone sample constitutes a novel genus.</title>
        <authorList>
            <person name="Sharma S.P."/>
            <person name="Purcell C.M."/>
            <person name="Hyde J.R."/>
            <person name="Severin A.J."/>
        </authorList>
    </citation>
    <scope>NUCLEOTIDE SEQUENCE [LARGE SCALE GENOMIC DNA]</scope>
    <source>
        <strain evidence="3 4">SP-2023</strain>
    </source>
</reference>
<evidence type="ECO:0000313" key="3">
    <source>
        <dbReference type="EMBL" id="WGK70067.1"/>
    </source>
</evidence>
<keyword evidence="2" id="KW-0812">Transmembrane</keyword>
<dbReference type="EMBL" id="CP123443">
    <property type="protein sequence ID" value="WGK70067.1"/>
    <property type="molecule type" value="Genomic_DNA"/>
</dbReference>
<dbReference type="RefSeq" id="WP_326928273.1">
    <property type="nucleotide sequence ID" value="NZ_CP123443.1"/>
</dbReference>
<name>A0ABY8MJ79_9SPIO</name>
<gene>
    <name evidence="3" type="ORF">P0082_04195</name>
</gene>
<keyword evidence="4" id="KW-1185">Reference proteome</keyword>
<feature type="transmembrane region" description="Helical" evidence="2">
    <location>
        <begin position="20"/>
        <end position="37"/>
    </location>
</feature>
<evidence type="ECO:0000256" key="2">
    <source>
        <dbReference type="SAM" id="Phobius"/>
    </source>
</evidence>
<protein>
    <recommendedName>
        <fullName evidence="5">VCBS repeat-containing protein</fullName>
    </recommendedName>
</protein>
<evidence type="ECO:0000313" key="4">
    <source>
        <dbReference type="Proteomes" id="UP001228690"/>
    </source>
</evidence>
<accession>A0ABY8MJ79</accession>
<keyword evidence="2" id="KW-1133">Transmembrane helix</keyword>
<evidence type="ECO:0008006" key="5">
    <source>
        <dbReference type="Google" id="ProtNLM"/>
    </source>
</evidence>